<proteinExistence type="predicted"/>
<gene>
    <name evidence="3" type="ORF">D9758_013594</name>
</gene>
<sequence>MFLLKFACTFILSMTLVIGAHSAAVHVDRRATDAEISLYMQAHNSLRTIYNASAVTWNDTLAQYAQNYVNKCIYAHSNPDPYGENIAAGYGSSYGIAKGLQDWANENSTYNYNKPKASHFTQMVWKSSLQLGCAVQTCTLPVLGNHLSTYIVCEYYPKGNVNGRFPANVNQPVSS</sequence>
<dbReference type="InterPro" id="IPR014044">
    <property type="entry name" value="CAP_dom"/>
</dbReference>
<dbReference type="InterPro" id="IPR035940">
    <property type="entry name" value="CAP_sf"/>
</dbReference>
<dbReference type="EMBL" id="JAACJM010000217">
    <property type="protein sequence ID" value="KAF5337489.1"/>
    <property type="molecule type" value="Genomic_DNA"/>
</dbReference>
<dbReference type="Proteomes" id="UP000559256">
    <property type="component" value="Unassembled WGS sequence"/>
</dbReference>
<dbReference type="Pfam" id="PF00188">
    <property type="entry name" value="CAP"/>
    <property type="match status" value="1"/>
</dbReference>
<feature type="domain" description="SCP" evidence="2">
    <location>
        <begin position="34"/>
        <end position="163"/>
    </location>
</feature>
<dbReference type="PANTHER" id="PTHR10334">
    <property type="entry name" value="CYSTEINE-RICH SECRETORY PROTEIN-RELATED"/>
    <property type="match status" value="1"/>
</dbReference>
<comment type="caution">
    <text evidence="3">The sequence shown here is derived from an EMBL/GenBank/DDBJ whole genome shotgun (WGS) entry which is preliminary data.</text>
</comment>
<name>A0A8H5C9A6_9AGAR</name>
<reference evidence="3 4" key="1">
    <citation type="journal article" date="2020" name="ISME J.">
        <title>Uncovering the hidden diversity of litter-decomposition mechanisms in mushroom-forming fungi.</title>
        <authorList>
            <person name="Floudas D."/>
            <person name="Bentzer J."/>
            <person name="Ahren D."/>
            <person name="Johansson T."/>
            <person name="Persson P."/>
            <person name="Tunlid A."/>
        </authorList>
    </citation>
    <scope>NUCLEOTIDE SEQUENCE [LARGE SCALE GENOMIC DNA]</scope>
    <source>
        <strain evidence="3 4">CBS 291.85</strain>
    </source>
</reference>
<dbReference type="OrthoDB" id="337038at2759"/>
<evidence type="ECO:0000259" key="2">
    <source>
        <dbReference type="SMART" id="SM00198"/>
    </source>
</evidence>
<dbReference type="InterPro" id="IPR001283">
    <property type="entry name" value="CRISP-related"/>
</dbReference>
<organism evidence="3 4">
    <name type="scientific">Tetrapyrgos nigripes</name>
    <dbReference type="NCBI Taxonomy" id="182062"/>
    <lineage>
        <taxon>Eukaryota</taxon>
        <taxon>Fungi</taxon>
        <taxon>Dikarya</taxon>
        <taxon>Basidiomycota</taxon>
        <taxon>Agaricomycotina</taxon>
        <taxon>Agaricomycetes</taxon>
        <taxon>Agaricomycetidae</taxon>
        <taxon>Agaricales</taxon>
        <taxon>Marasmiineae</taxon>
        <taxon>Marasmiaceae</taxon>
        <taxon>Tetrapyrgos</taxon>
    </lineage>
</organism>
<feature type="signal peptide" evidence="1">
    <location>
        <begin position="1"/>
        <end position="22"/>
    </location>
</feature>
<protein>
    <recommendedName>
        <fullName evidence="2">SCP domain-containing protein</fullName>
    </recommendedName>
</protein>
<evidence type="ECO:0000313" key="3">
    <source>
        <dbReference type="EMBL" id="KAF5337489.1"/>
    </source>
</evidence>
<evidence type="ECO:0000256" key="1">
    <source>
        <dbReference type="SAM" id="SignalP"/>
    </source>
</evidence>
<evidence type="ECO:0000313" key="4">
    <source>
        <dbReference type="Proteomes" id="UP000559256"/>
    </source>
</evidence>
<dbReference type="SMART" id="SM00198">
    <property type="entry name" value="SCP"/>
    <property type="match status" value="1"/>
</dbReference>
<keyword evidence="1" id="KW-0732">Signal</keyword>
<dbReference type="PRINTS" id="PR00837">
    <property type="entry name" value="V5TPXLIKE"/>
</dbReference>
<feature type="chain" id="PRO_5034142002" description="SCP domain-containing protein" evidence="1">
    <location>
        <begin position="23"/>
        <end position="175"/>
    </location>
</feature>
<accession>A0A8H5C9A6</accession>
<dbReference type="SUPFAM" id="SSF55797">
    <property type="entry name" value="PR-1-like"/>
    <property type="match status" value="1"/>
</dbReference>
<dbReference type="AlphaFoldDB" id="A0A8H5C9A6"/>
<dbReference type="Gene3D" id="3.40.33.10">
    <property type="entry name" value="CAP"/>
    <property type="match status" value="1"/>
</dbReference>
<keyword evidence="4" id="KW-1185">Reference proteome</keyword>